<gene>
    <name evidence="5" type="ORF">E2F49_08755</name>
</gene>
<dbReference type="SUPFAM" id="SSF63411">
    <property type="entry name" value="LuxS/MPP-like metallohydrolase"/>
    <property type="match status" value="4"/>
</dbReference>
<feature type="domain" description="Peptidase M16 N-terminal" evidence="3">
    <location>
        <begin position="543"/>
        <end position="660"/>
    </location>
</feature>
<feature type="signal peptide" evidence="2">
    <location>
        <begin position="1"/>
        <end position="31"/>
    </location>
</feature>
<feature type="domain" description="Peptidase M16 N-terminal" evidence="3">
    <location>
        <begin position="65"/>
        <end position="187"/>
    </location>
</feature>
<evidence type="ECO:0000313" key="5">
    <source>
        <dbReference type="EMBL" id="TDK31527.1"/>
    </source>
</evidence>
<comment type="caution">
    <text evidence="5">The sequence shown here is derived from an EMBL/GenBank/DDBJ whole genome shotgun (WGS) entry which is preliminary data.</text>
</comment>
<evidence type="ECO:0000256" key="1">
    <source>
        <dbReference type="ARBA" id="ARBA00007261"/>
    </source>
</evidence>
<dbReference type="EMBL" id="SMTG01000003">
    <property type="protein sequence ID" value="TDK31527.1"/>
    <property type="molecule type" value="Genomic_DNA"/>
</dbReference>
<name>A0A4R5U9Z7_9GAMM</name>
<feature type="chain" id="PRO_5020238770" evidence="2">
    <location>
        <begin position="32"/>
        <end position="963"/>
    </location>
</feature>
<evidence type="ECO:0000256" key="2">
    <source>
        <dbReference type="SAM" id="SignalP"/>
    </source>
</evidence>
<dbReference type="GO" id="GO:0046872">
    <property type="term" value="F:metal ion binding"/>
    <property type="evidence" value="ECO:0007669"/>
    <property type="project" value="InterPro"/>
</dbReference>
<keyword evidence="2" id="KW-0732">Signal</keyword>
<organism evidence="5 6">
    <name type="scientific">Luteimonas terrae</name>
    <dbReference type="NCBI Taxonomy" id="1530191"/>
    <lineage>
        <taxon>Bacteria</taxon>
        <taxon>Pseudomonadati</taxon>
        <taxon>Pseudomonadota</taxon>
        <taxon>Gammaproteobacteria</taxon>
        <taxon>Lysobacterales</taxon>
        <taxon>Lysobacteraceae</taxon>
        <taxon>Luteimonas</taxon>
    </lineage>
</organism>
<keyword evidence="6" id="KW-1185">Reference proteome</keyword>
<dbReference type="InterPro" id="IPR011765">
    <property type="entry name" value="Pept_M16_N"/>
</dbReference>
<dbReference type="PANTHER" id="PTHR11851:SF49">
    <property type="entry name" value="MITOCHONDRIAL-PROCESSING PEPTIDASE SUBUNIT ALPHA"/>
    <property type="match status" value="1"/>
</dbReference>
<dbReference type="PANTHER" id="PTHR11851">
    <property type="entry name" value="METALLOPROTEASE"/>
    <property type="match status" value="1"/>
</dbReference>
<dbReference type="Pfam" id="PF00675">
    <property type="entry name" value="Peptidase_M16"/>
    <property type="match status" value="2"/>
</dbReference>
<evidence type="ECO:0000313" key="6">
    <source>
        <dbReference type="Proteomes" id="UP000295543"/>
    </source>
</evidence>
<dbReference type="AlphaFoldDB" id="A0A4R5U9Z7"/>
<evidence type="ECO:0000259" key="3">
    <source>
        <dbReference type="Pfam" id="PF00675"/>
    </source>
</evidence>
<feature type="domain" description="Peptidase M16 C-terminal" evidence="4">
    <location>
        <begin position="693"/>
        <end position="868"/>
    </location>
</feature>
<reference evidence="5 6" key="1">
    <citation type="submission" date="2019-03" db="EMBL/GenBank/DDBJ databases">
        <title>Luteimonas zhaokaii sp.nov., isolated from the rectal contents of Plateau pika in Yushu, Qinghai Province, China.</title>
        <authorList>
            <person name="Zhang G."/>
        </authorList>
    </citation>
    <scope>NUCLEOTIDE SEQUENCE [LARGE SCALE GENOMIC DNA]</scope>
    <source>
        <strain evidence="5 6">THG-MD21</strain>
    </source>
</reference>
<dbReference type="RefSeq" id="WP_133393558.1">
    <property type="nucleotide sequence ID" value="NZ_SMTG01000003.1"/>
</dbReference>
<dbReference type="InterPro" id="IPR007863">
    <property type="entry name" value="Peptidase_M16_C"/>
</dbReference>
<comment type="similarity">
    <text evidence="1">Belongs to the peptidase M16 family.</text>
</comment>
<dbReference type="Proteomes" id="UP000295543">
    <property type="component" value="Unassembled WGS sequence"/>
</dbReference>
<accession>A0A4R5U9Z7</accession>
<dbReference type="OrthoDB" id="9811314at2"/>
<dbReference type="InterPro" id="IPR050361">
    <property type="entry name" value="MPP/UQCRC_Complex"/>
</dbReference>
<dbReference type="InterPro" id="IPR011249">
    <property type="entry name" value="Metalloenz_LuxS/M16"/>
</dbReference>
<dbReference type="Pfam" id="PF05193">
    <property type="entry name" value="Peptidase_M16_C"/>
    <property type="match status" value="2"/>
</dbReference>
<evidence type="ECO:0000259" key="4">
    <source>
        <dbReference type="Pfam" id="PF05193"/>
    </source>
</evidence>
<dbReference type="Gene3D" id="3.30.830.10">
    <property type="entry name" value="Metalloenzyme, LuxS/M16 peptidase-like"/>
    <property type="match status" value="4"/>
</dbReference>
<feature type="domain" description="Peptidase M16 C-terminal" evidence="4">
    <location>
        <begin position="220"/>
        <end position="396"/>
    </location>
</feature>
<sequence length="963" mass="103253">MTHPIVPAVRSTLAKSLLAIALGLSAPLALAAEPTTALHGDVASAGTLVPVQTFTLDNGLEVVFHIDRSDPVAAVVLAVHVGSARETPGRTGFAHMFEHLFFLDSENLGPGGLDRMSARVGGSGANGSTSHDVTDYLQTVPNDALEKMLWAEADKLGWFINTVTDAVVEKEKQVVKNEKRQSVDNRPYGHAYAVMLDALYPKDHPYNWAVIGSLADLDAATLDDVQAFYRRWYSPNNATLVIAGDFDPAQARAWVEKYFGEIPRGSETERAAPRPAALAGDVRLMHEDNYAKLPELSLAWPAVEESHPDAVALETLARYLTDGKEAPLNAVVVDEKRVAPSVDAGLMGGQIAGAFLVRARGFDGGSLDEVRSAIEDGFARFEAQGVDADALQRIKTSSEAELYGELDSVLGKGRQLAHANATTGDPTQIDRRLAQLQALTPADLERVYQRYIKGHYSVATSFVPKGQPQLALSDSRVATVVEEPIVEGAEAAIDARAGDTVYARTPSSFDRTVEPGYGKAPVIVPPTVWNARLANGLQVSGIEHDETPMVRFELSIDGGRLLDDPATPGAAALTARMLDRGTARRTPAELENAFKALGAGVNVRADGERFLVSGSTLARNFADTIDLVGEMLVEPRWDAQELELAKAATVSDIQGARAQPTALASRVYALVNYGPDHILSRNALGTERSVAALDADDLAGYLRQLSPDHARLRIVGDVDQAAAMAALAGLDARWAARPVEIPEWTAPARPDHTTVYVYDVPKAAQSVLLFGQPAMRRADPDFFAARVANYRLGGGGFASRLTQELREGKGYTYGINSSFGGTRRDGSFTVSSSVRSNVTLEAATLARDVMRDYGASFTAEDLEVTRSAMGKSRAREFETTGAKLAVLEAIGDFGLPANYLAADARTIEGMSVERVRTLADRWIDTDAMRIVVVGDAASQAERLEALGYGAPVIVNEAVSEADR</sequence>
<protein>
    <submittedName>
        <fullName evidence="5">Insulinase family protein</fullName>
    </submittedName>
</protein>
<proteinExistence type="inferred from homology"/>